<proteinExistence type="predicted"/>
<protein>
    <submittedName>
        <fullName evidence="2">Uncharacterized protein</fullName>
    </submittedName>
</protein>
<organism evidence="2 4">
    <name type="scientific">Legionella moravica</name>
    <dbReference type="NCBI Taxonomy" id="39962"/>
    <lineage>
        <taxon>Bacteria</taxon>
        <taxon>Pseudomonadati</taxon>
        <taxon>Pseudomonadota</taxon>
        <taxon>Gammaproteobacteria</taxon>
        <taxon>Legionellales</taxon>
        <taxon>Legionellaceae</taxon>
        <taxon>Legionella</taxon>
    </lineage>
</organism>
<dbReference type="RefSeq" id="WP_028385429.1">
    <property type="nucleotide sequence ID" value="NZ_CAAAJG010000004.1"/>
</dbReference>
<dbReference type="Gene3D" id="3.90.1720.10">
    <property type="entry name" value="endopeptidase domain like (from Nostoc punctiforme)"/>
    <property type="match status" value="1"/>
</dbReference>
<dbReference type="Proteomes" id="UP000054985">
    <property type="component" value="Unassembled WGS sequence"/>
</dbReference>
<dbReference type="EMBL" id="LNYN01000019">
    <property type="protein sequence ID" value="KTD34657.1"/>
    <property type="molecule type" value="Genomic_DNA"/>
</dbReference>
<dbReference type="EMBL" id="UGOG01000001">
    <property type="protein sequence ID" value="STX61263.1"/>
    <property type="molecule type" value="Genomic_DNA"/>
</dbReference>
<reference evidence="2 4" key="2">
    <citation type="submission" date="2018-06" db="EMBL/GenBank/DDBJ databases">
        <authorList>
            <consortium name="Pathogen Informatics"/>
            <person name="Doyle S."/>
        </authorList>
    </citation>
    <scope>NUCLEOTIDE SEQUENCE [LARGE SCALE GENOMIC DNA]</scope>
    <source>
        <strain evidence="2 4">NCTC12239</strain>
    </source>
</reference>
<dbReference type="AlphaFoldDB" id="A0A378JRN6"/>
<dbReference type="STRING" id="39962.Lmor_1190"/>
<dbReference type="OrthoDB" id="9815928at2"/>
<keyword evidence="3" id="KW-1185">Reference proteome</keyword>
<evidence type="ECO:0000313" key="2">
    <source>
        <dbReference type="EMBL" id="STX61263.1"/>
    </source>
</evidence>
<sequence>MKITTQNIAHIVITVTLLFSNITHAKRMFMLENEIPHLKILNKPTPEMFAIGPTDFVVFNGLIAVLDSDNHAISFFNQRGNYIKRIELPLGYYQRLIRDRDGALFAFANNGLTTSIVKISNEKFEQKELNINFGSLISRAVIDDFGLFFESVSPLNLSTLNELSNCPSCLLKKEKARLSQSKKQRIDRSCFICNPQEIDGPLVKGQHYQIVYEGVNGQKPFLIIGEQKIKLNHEVMNAGTRIEQIDTDGTVWVRESIFFDRYTVVTYLLKITASGELKAVFRLPKISVDDYVVHSIAINEKGEVWFMSGQPKGLAFDLVEPLPENKKYQFLESQNLLALANSNSRPDVEPRVLQPLNDEPCQSRTEIFIRALQYLYNRECYLSQAIENDPSCPGRSIPPYLVGKESQCLFSVSYSWGGFDSVDSFHEKITRIKAGNVNTAINPLPSCTAGVDCSGFISNLWGLKTKWNTSQIFEKTSPISIEWMKTGDVFVKPGDHVILFVGTVNDELSTFESVVRPGLVISSQHEIGWFVQHGYFSRLAFNACEE</sequence>
<gene>
    <name evidence="1" type="ORF">Lmor_1190</name>
    <name evidence="2" type="ORF">NCTC12239_00169</name>
</gene>
<accession>A0A378JRN6</accession>
<evidence type="ECO:0000313" key="1">
    <source>
        <dbReference type="EMBL" id="KTD34657.1"/>
    </source>
</evidence>
<reference evidence="1 3" key="1">
    <citation type="submission" date="2015-11" db="EMBL/GenBank/DDBJ databases">
        <title>Genomic analysis of 38 Legionella species identifies large and diverse effector repertoires.</title>
        <authorList>
            <person name="Burstein D."/>
            <person name="Amaro F."/>
            <person name="Zusman T."/>
            <person name="Lifshitz Z."/>
            <person name="Cohen O."/>
            <person name="Gilbert J.A."/>
            <person name="Pupko T."/>
            <person name="Shuman H.A."/>
            <person name="Segal G."/>
        </authorList>
    </citation>
    <scope>NUCLEOTIDE SEQUENCE [LARGE SCALE GENOMIC DNA]</scope>
    <source>
        <strain evidence="1 3">ATCC 43877</strain>
    </source>
</reference>
<name>A0A378JRN6_9GAMM</name>
<evidence type="ECO:0000313" key="4">
    <source>
        <dbReference type="Proteomes" id="UP000254040"/>
    </source>
</evidence>
<evidence type="ECO:0000313" key="3">
    <source>
        <dbReference type="Proteomes" id="UP000054985"/>
    </source>
</evidence>
<dbReference type="Proteomes" id="UP000254040">
    <property type="component" value="Unassembled WGS sequence"/>
</dbReference>